<dbReference type="Proteomes" id="UP000053562">
    <property type="component" value="Unassembled WGS sequence"/>
</dbReference>
<proteinExistence type="predicted"/>
<reference evidence="2 3" key="1">
    <citation type="submission" date="2011-08" db="EMBL/GenBank/DDBJ databases">
        <title>The Genome Sequence of Plasmodium vivax India VII.</title>
        <authorList>
            <consortium name="The Broad Institute Genome Sequencing Platform"/>
            <consortium name="The Broad Institute Genome Sequencing Center for Infectious Disease"/>
            <person name="Neafsey D."/>
            <person name="Carlton J."/>
            <person name="Barnwell J."/>
            <person name="Collins W."/>
            <person name="Escalante A."/>
            <person name="Mullikin J."/>
            <person name="Saul A."/>
            <person name="Guigo R."/>
            <person name="Camara F."/>
            <person name="Young S.K."/>
            <person name="Zeng Q."/>
            <person name="Gargeya S."/>
            <person name="Fitzgerald M."/>
            <person name="Haas B."/>
            <person name="Abouelleil A."/>
            <person name="Alvarado L."/>
            <person name="Arachchi H.M."/>
            <person name="Berlin A."/>
            <person name="Brown A."/>
            <person name="Chapman S.B."/>
            <person name="Chen Z."/>
            <person name="Dunbar C."/>
            <person name="Freedman E."/>
            <person name="Gearin G."/>
            <person name="Gellesch M."/>
            <person name="Goldberg J."/>
            <person name="Griggs A."/>
            <person name="Gujja S."/>
            <person name="Heiman D."/>
            <person name="Howarth C."/>
            <person name="Larson L."/>
            <person name="Lui A."/>
            <person name="MacDonald P.J.P."/>
            <person name="Montmayeur A."/>
            <person name="Murphy C."/>
            <person name="Neiman D."/>
            <person name="Pearson M."/>
            <person name="Priest M."/>
            <person name="Roberts A."/>
            <person name="Saif S."/>
            <person name="Shea T."/>
            <person name="Shenoy N."/>
            <person name="Sisk P."/>
            <person name="Stolte C."/>
            <person name="Sykes S."/>
            <person name="Wortman J."/>
            <person name="Nusbaum C."/>
            <person name="Birren B."/>
        </authorList>
    </citation>
    <scope>NUCLEOTIDE SEQUENCE [LARGE SCALE GENOMIC DNA]</scope>
    <source>
        <strain evidence="2 3">India VII</strain>
    </source>
</reference>
<dbReference type="InterPro" id="IPR008780">
    <property type="entry name" value="Plasmodium_Vir"/>
</dbReference>
<feature type="compositionally biased region" description="Basic and acidic residues" evidence="1">
    <location>
        <begin position="775"/>
        <end position="801"/>
    </location>
</feature>
<dbReference type="Pfam" id="PF05795">
    <property type="entry name" value="Plasmodium_Vir"/>
    <property type="match status" value="2"/>
</dbReference>
<gene>
    <name evidence="2" type="ORF">PVIIG_04282</name>
</gene>
<sequence>MEDKIVEKALELLKTDDKISTQNKLHLVYEKFEKNPSLNTSNICKKEDNGHSTILKNDNEIVTLCIKVESILNNLNSICSTNNGHSGNKCCDYLIYWIYGELIKGNYTPYSVHWLYRKLQELLKRNQYGNNTSLKCNGNFKRVFGIENLDKRKHFHELLEYFDAIKGILKSEKHVKKDYCYYIYYIMQLYKNMKEACYSRIPGACPDEIKLFHHKIKGDDLNDVKDKCPYFSQKFSLSNMNAILDQLKKEQIMDVEIVEEPFKYRKLINYDIFHYLKIYQKAEPSAQDKENSVSNETNQCTEMKNYVQDKLTELEKICKDSILYFFKLSKTVVNSIHYFDYLNYWLNKNLKGTGISATKFIGIMDKILSSKFSSNSLYKHFKHSVYDMNDQILKEMNILYDLYDDYNKFLEISETKCTMYNNECLSTFVTEINKCDNIKNKKFYKALTNILSIYDKKYQEKCANKRSSELSQICKTLEELKTDMNEQNCIPSCKKINNMDLKTLHKEAHETVLNGLTAHEQYKKLDIQAVEESTCSNYCEDLIYMDGKEEEFNLLCAKMATNLEKLSTVLNGVTSHDRCTYFIFWAYEKIKNILNKNLSNHSNYYAINLLNQVLYSINKKLSLSEKCPYYVDGALSDWEKEKYLHDYFKNFEVLEKNVGKNHDNCGTYLGYLNHIKELYMNDLKSCCAYYTNSKPHYIEMCPKYFKCDKKYFPHSLISKLNCGNEETNPNVDEVFKGLFVDHDVVTNRRSKSSKISHQMYIARSDMQMQYEESPPLERKKPPVERKKPPLERNKPPLERKPPPKKKSPRNERIRIAYASNN</sequence>
<protein>
    <submittedName>
        <fullName evidence="2">Variable surface protein Vir12</fullName>
    </submittedName>
</protein>
<dbReference type="EMBL" id="KQ234224">
    <property type="protein sequence ID" value="KMZ81783.1"/>
    <property type="molecule type" value="Genomic_DNA"/>
</dbReference>
<evidence type="ECO:0000256" key="1">
    <source>
        <dbReference type="SAM" id="MobiDB-lite"/>
    </source>
</evidence>
<accession>A0A0J9V6Z6</accession>
<feature type="region of interest" description="Disordered" evidence="1">
    <location>
        <begin position="767"/>
        <end position="821"/>
    </location>
</feature>
<evidence type="ECO:0000313" key="2">
    <source>
        <dbReference type="EMBL" id="KMZ81783.1"/>
    </source>
</evidence>
<name>A0A0J9V6Z6_PLAVI</name>
<dbReference type="AlphaFoldDB" id="A0A0J9V6Z6"/>
<evidence type="ECO:0000313" key="3">
    <source>
        <dbReference type="Proteomes" id="UP000053562"/>
    </source>
</evidence>
<organism evidence="2 3">
    <name type="scientific">Plasmodium vivax India VII</name>
    <dbReference type="NCBI Taxonomy" id="1077284"/>
    <lineage>
        <taxon>Eukaryota</taxon>
        <taxon>Sar</taxon>
        <taxon>Alveolata</taxon>
        <taxon>Apicomplexa</taxon>
        <taxon>Aconoidasida</taxon>
        <taxon>Haemosporida</taxon>
        <taxon>Plasmodiidae</taxon>
        <taxon>Plasmodium</taxon>
        <taxon>Plasmodium (Plasmodium)</taxon>
    </lineage>
</organism>